<dbReference type="Gene3D" id="1.20.1280.50">
    <property type="match status" value="1"/>
</dbReference>
<keyword evidence="3" id="KW-1185">Reference proteome</keyword>
<dbReference type="InterPro" id="IPR001611">
    <property type="entry name" value="Leu-rich_rpt"/>
</dbReference>
<evidence type="ECO:0000259" key="1">
    <source>
        <dbReference type="PROSITE" id="PS50181"/>
    </source>
</evidence>
<feature type="domain" description="F-box" evidence="1">
    <location>
        <begin position="17"/>
        <end position="64"/>
    </location>
</feature>
<organism evidence="2 3">
    <name type="scientific">Solanum tuberosum</name>
    <name type="common">Potato</name>
    <dbReference type="NCBI Taxonomy" id="4113"/>
    <lineage>
        <taxon>Eukaryota</taxon>
        <taxon>Viridiplantae</taxon>
        <taxon>Streptophyta</taxon>
        <taxon>Embryophyta</taxon>
        <taxon>Tracheophyta</taxon>
        <taxon>Spermatophyta</taxon>
        <taxon>Magnoliopsida</taxon>
        <taxon>eudicotyledons</taxon>
        <taxon>Gunneridae</taxon>
        <taxon>Pentapetalae</taxon>
        <taxon>asterids</taxon>
        <taxon>lamiids</taxon>
        <taxon>Solanales</taxon>
        <taxon>Solanaceae</taxon>
        <taxon>Solanoideae</taxon>
        <taxon>Solaneae</taxon>
        <taxon>Solanum</taxon>
    </lineage>
</organism>
<dbReference type="Gene3D" id="3.80.10.10">
    <property type="entry name" value="Ribonuclease Inhibitor"/>
    <property type="match status" value="1"/>
</dbReference>
<reference evidence="2 3" key="1">
    <citation type="journal article" date="2021" name="bioRxiv">
        <title>Chromosome-scale and haplotype-resolved genome assembly of a tetraploid potato cultivar.</title>
        <authorList>
            <person name="Sun H."/>
            <person name="Jiao W.-B."/>
            <person name="Krause K."/>
            <person name="Campoy J.A."/>
            <person name="Goel M."/>
            <person name="Folz-Donahue K."/>
            <person name="Kukat C."/>
            <person name="Huettel B."/>
            <person name="Schneeberger K."/>
        </authorList>
    </citation>
    <scope>NUCLEOTIDE SEQUENCE [LARGE SCALE GENOMIC DNA]</scope>
    <source>
        <strain evidence="2">SolTubOtavaFocal</strain>
        <tissue evidence="2">Leaves</tissue>
    </source>
</reference>
<name>A0ABQ7TZB1_SOLTU</name>
<dbReference type="PROSITE" id="PS50181">
    <property type="entry name" value="FBOX"/>
    <property type="match status" value="1"/>
</dbReference>
<dbReference type="Pfam" id="PF13516">
    <property type="entry name" value="LRR_6"/>
    <property type="match status" value="2"/>
</dbReference>
<gene>
    <name evidence="2" type="ORF">KY290_033105</name>
</gene>
<dbReference type="PANTHER" id="PTHR38926:SF36">
    <property type="entry name" value="F-BOX PROTEIN SKIP19-LIKE"/>
    <property type="match status" value="1"/>
</dbReference>
<dbReference type="InterPro" id="IPR032675">
    <property type="entry name" value="LRR_dom_sf"/>
</dbReference>
<dbReference type="CDD" id="cd22164">
    <property type="entry name" value="F-box_AtSKIP19-like"/>
    <property type="match status" value="1"/>
</dbReference>
<accession>A0ABQ7TZB1</accession>
<comment type="caution">
    <text evidence="2">The sequence shown here is derived from an EMBL/GenBank/DDBJ whole genome shotgun (WGS) entry which is preliminary data.</text>
</comment>
<dbReference type="InterPro" id="IPR001810">
    <property type="entry name" value="F-box_dom"/>
</dbReference>
<protein>
    <recommendedName>
        <fullName evidence="1">F-box domain-containing protein</fullName>
    </recommendedName>
</protein>
<evidence type="ECO:0000313" key="2">
    <source>
        <dbReference type="EMBL" id="KAH0740062.1"/>
    </source>
</evidence>
<dbReference type="EMBL" id="JAIVGD010000026">
    <property type="protein sequence ID" value="KAH0740062.1"/>
    <property type="molecule type" value="Genomic_DNA"/>
</dbReference>
<proteinExistence type="predicted"/>
<evidence type="ECO:0000313" key="3">
    <source>
        <dbReference type="Proteomes" id="UP000826656"/>
    </source>
</evidence>
<sequence>MLIRGKSKNKSKNKNSNRSWLELPEELWENILMRLATIERLLIAQKVCTTWSRVLNEPFMWHVIDMANCRGLTNSHVFPYVCHDAVNRSQGELVDIRLTFYATKELLVYVAERSPKLKRLSIAWCNSKLDPKDLAEVVKKLPMLEELCLTYNGITKEGNERNVEALAISKSLSVLRHLKLIYNSMTNVGLEAILDGCRNLESLDLRGCFHVSLDKVLSSRISQQIKNVKYPRDSLVGFTI</sequence>
<dbReference type="SUPFAM" id="SSF52047">
    <property type="entry name" value="RNI-like"/>
    <property type="match status" value="1"/>
</dbReference>
<dbReference type="Proteomes" id="UP000826656">
    <property type="component" value="Unassembled WGS sequence"/>
</dbReference>
<dbReference type="Pfam" id="PF12937">
    <property type="entry name" value="F-box-like"/>
    <property type="match status" value="1"/>
</dbReference>
<dbReference type="PANTHER" id="PTHR38926">
    <property type="entry name" value="F-BOX DOMAIN CONTAINING PROTEIN, EXPRESSED"/>
    <property type="match status" value="1"/>
</dbReference>